<dbReference type="AlphaFoldDB" id="A0A4R6YPU7"/>
<name>A0A4R6YPU7_9GAMM</name>
<dbReference type="EMBL" id="SNZH01000015">
    <property type="protein sequence ID" value="TDR39780.1"/>
    <property type="molecule type" value="Genomic_DNA"/>
</dbReference>
<organism evidence="1 2">
    <name type="scientific">Tahibacter aquaticus</name>
    <dbReference type="NCBI Taxonomy" id="520092"/>
    <lineage>
        <taxon>Bacteria</taxon>
        <taxon>Pseudomonadati</taxon>
        <taxon>Pseudomonadota</taxon>
        <taxon>Gammaproteobacteria</taxon>
        <taxon>Lysobacterales</taxon>
        <taxon>Rhodanobacteraceae</taxon>
        <taxon>Tahibacter</taxon>
    </lineage>
</organism>
<dbReference type="Proteomes" id="UP000295293">
    <property type="component" value="Unassembled WGS sequence"/>
</dbReference>
<dbReference type="OrthoDB" id="6864918at2"/>
<proteinExistence type="predicted"/>
<keyword evidence="2" id="KW-1185">Reference proteome</keyword>
<evidence type="ECO:0008006" key="3">
    <source>
        <dbReference type="Google" id="ProtNLM"/>
    </source>
</evidence>
<gene>
    <name evidence="1" type="ORF">DFR29_115170</name>
</gene>
<accession>A0A4R6YPU7</accession>
<protein>
    <recommendedName>
        <fullName evidence="3">Leucine rich repeat (LRR) protein</fullName>
    </recommendedName>
</protein>
<sequence length="242" mass="26844">MTLLPIDGHPDTTSLLSAEEISVRNISERHWETLLSARQVIRLSLYHITAPTLPSLHLLTEVRSLSMTWATKITSIEPVFKMAELTSLTISDFPKLQQFDGIEQLVGLTRLRLAGNEGSLTPPLKLASIAPVAKLPSLNTFSLYNAKLTDNSIEALGDCRQLRQLQLSDQFEKSQYAYLAKRLNHQLDEPIEAHRASVLTCKNCGGYLRLVTGRRAPFVCSSCDSAKLAKLEAEFARLVEAA</sequence>
<dbReference type="RefSeq" id="WP_133820771.1">
    <property type="nucleotide sequence ID" value="NZ_SNZH01000015.1"/>
</dbReference>
<reference evidence="1 2" key="1">
    <citation type="submission" date="2019-03" db="EMBL/GenBank/DDBJ databases">
        <title>Genomic Encyclopedia of Type Strains, Phase IV (KMG-IV): sequencing the most valuable type-strain genomes for metagenomic binning, comparative biology and taxonomic classification.</title>
        <authorList>
            <person name="Goeker M."/>
        </authorList>
    </citation>
    <scope>NUCLEOTIDE SEQUENCE [LARGE SCALE GENOMIC DNA]</scope>
    <source>
        <strain evidence="1 2">DSM 21667</strain>
    </source>
</reference>
<dbReference type="InterPro" id="IPR032675">
    <property type="entry name" value="LRR_dom_sf"/>
</dbReference>
<dbReference type="Gene3D" id="3.80.10.10">
    <property type="entry name" value="Ribonuclease Inhibitor"/>
    <property type="match status" value="1"/>
</dbReference>
<comment type="caution">
    <text evidence="1">The sequence shown here is derived from an EMBL/GenBank/DDBJ whole genome shotgun (WGS) entry which is preliminary data.</text>
</comment>
<evidence type="ECO:0000313" key="1">
    <source>
        <dbReference type="EMBL" id="TDR39780.1"/>
    </source>
</evidence>
<evidence type="ECO:0000313" key="2">
    <source>
        <dbReference type="Proteomes" id="UP000295293"/>
    </source>
</evidence>
<dbReference type="SUPFAM" id="SSF52058">
    <property type="entry name" value="L domain-like"/>
    <property type="match status" value="1"/>
</dbReference>